<dbReference type="PANTHER" id="PTHR47821:SF2">
    <property type="entry name" value="PHOSPHOGLYCERATE MUTASE FAMILY PROTEIN"/>
    <property type="match status" value="1"/>
</dbReference>
<evidence type="ECO:0000313" key="1">
    <source>
        <dbReference type="EMBL" id="KAL0090571.1"/>
    </source>
</evidence>
<proteinExistence type="predicted"/>
<reference evidence="1 2" key="1">
    <citation type="submission" date="2024-04" db="EMBL/GenBank/DDBJ databases">
        <title>Symmetric and asymmetric DNA N6-adenine methylation regulates different biological responses in Mucorales.</title>
        <authorList>
            <consortium name="Lawrence Berkeley National Laboratory"/>
            <person name="Lax C."/>
            <person name="Mondo S.J."/>
            <person name="Osorio-Concepcion M."/>
            <person name="Muszewska A."/>
            <person name="Corrochano-Luque M."/>
            <person name="Gutierrez G."/>
            <person name="Riley R."/>
            <person name="Lipzen A."/>
            <person name="Guo J."/>
            <person name="Hundley H."/>
            <person name="Amirebrahimi M."/>
            <person name="Ng V."/>
            <person name="Lorenzo-Gutierrez D."/>
            <person name="Binder U."/>
            <person name="Yang J."/>
            <person name="Song Y."/>
            <person name="Canovas D."/>
            <person name="Navarro E."/>
            <person name="Freitag M."/>
            <person name="Gabaldon T."/>
            <person name="Grigoriev I.V."/>
            <person name="Corrochano L.M."/>
            <person name="Nicolas F.E."/>
            <person name="Garre V."/>
        </authorList>
    </citation>
    <scope>NUCLEOTIDE SEQUENCE [LARGE SCALE GENOMIC DNA]</scope>
    <source>
        <strain evidence="1 2">L51</strain>
    </source>
</reference>
<protein>
    <submittedName>
        <fullName evidence="1">Histidine phosphatase superfamily</fullName>
    </submittedName>
</protein>
<dbReference type="InterPro" id="IPR029033">
    <property type="entry name" value="His_PPase_superfam"/>
</dbReference>
<dbReference type="Pfam" id="PF00300">
    <property type="entry name" value="His_Phos_1"/>
    <property type="match status" value="1"/>
</dbReference>
<dbReference type="Gene3D" id="3.40.50.1240">
    <property type="entry name" value="Phosphoglycerate mutase-like"/>
    <property type="match status" value="1"/>
</dbReference>
<sequence>MFCSPFLRTRQTAEIIRSVLNETVLDGKVAEPTPNLALRERWFGIFDMTHDDNYHRCWKEDNDAPDHGEHSKFGCESASSVADRATKFIVEEIENKMENKIVILVAHGDICQILQTSFLGMEAWQQRQIEHVETASWRDMKVSK</sequence>
<dbReference type="InterPro" id="IPR013078">
    <property type="entry name" value="His_Pase_superF_clade-1"/>
</dbReference>
<name>A0ABR3B5P9_PHYBL</name>
<gene>
    <name evidence="1" type="ORF">J3Q64DRAFT_1413861</name>
</gene>
<dbReference type="Proteomes" id="UP001448207">
    <property type="component" value="Unassembled WGS sequence"/>
</dbReference>
<dbReference type="SUPFAM" id="SSF53254">
    <property type="entry name" value="Phosphoglycerate mutase-like"/>
    <property type="match status" value="1"/>
</dbReference>
<accession>A0ABR3B5P9</accession>
<keyword evidence="2" id="KW-1185">Reference proteome</keyword>
<evidence type="ECO:0000313" key="2">
    <source>
        <dbReference type="Proteomes" id="UP001448207"/>
    </source>
</evidence>
<dbReference type="EMBL" id="JBCLYO010000004">
    <property type="protein sequence ID" value="KAL0090571.1"/>
    <property type="molecule type" value="Genomic_DNA"/>
</dbReference>
<organism evidence="1 2">
    <name type="scientific">Phycomyces blakesleeanus</name>
    <dbReference type="NCBI Taxonomy" id="4837"/>
    <lineage>
        <taxon>Eukaryota</taxon>
        <taxon>Fungi</taxon>
        <taxon>Fungi incertae sedis</taxon>
        <taxon>Mucoromycota</taxon>
        <taxon>Mucoromycotina</taxon>
        <taxon>Mucoromycetes</taxon>
        <taxon>Mucorales</taxon>
        <taxon>Phycomycetaceae</taxon>
        <taxon>Phycomyces</taxon>
    </lineage>
</organism>
<comment type="caution">
    <text evidence="1">The sequence shown here is derived from an EMBL/GenBank/DDBJ whole genome shotgun (WGS) entry which is preliminary data.</text>
</comment>
<dbReference type="PANTHER" id="PTHR47821">
    <property type="entry name" value="PHOSPHOGLYCERATE MUTASE FAMILY PROTEIN"/>
    <property type="match status" value="1"/>
</dbReference>